<dbReference type="AlphaFoldDB" id="E5AKN0"/>
<accession>E5AKN0</accession>
<dbReference type="HOGENOM" id="CLU_3388537_0_0_4"/>
<evidence type="ECO:0000313" key="1">
    <source>
        <dbReference type="EMBL" id="CBW73702.1"/>
    </source>
</evidence>
<organism evidence="1 2">
    <name type="scientific">Mycetohabitans rhizoxinica (strain DSM 19002 / CIP 109453 / HKI 454)</name>
    <name type="common">Paraburkholderia rhizoxinica</name>
    <dbReference type="NCBI Taxonomy" id="882378"/>
    <lineage>
        <taxon>Bacteria</taxon>
        <taxon>Pseudomonadati</taxon>
        <taxon>Pseudomonadota</taxon>
        <taxon>Betaproteobacteria</taxon>
        <taxon>Burkholderiales</taxon>
        <taxon>Burkholderiaceae</taxon>
        <taxon>Mycetohabitans</taxon>
    </lineage>
</organism>
<sequence>MYGNVDNGSVFAFRLTRYEIQGALVPMAKNMF</sequence>
<gene>
    <name evidence="1" type="ordered locus">RBRH_00861</name>
</gene>
<dbReference type="KEGG" id="brh:RBRH_00861"/>
<dbReference type="Proteomes" id="UP000007437">
    <property type="component" value="Chromosome"/>
</dbReference>
<dbReference type="EMBL" id="FR687359">
    <property type="protein sequence ID" value="CBW73702.1"/>
    <property type="molecule type" value="Genomic_DNA"/>
</dbReference>
<evidence type="ECO:0000313" key="2">
    <source>
        <dbReference type="Proteomes" id="UP000007437"/>
    </source>
</evidence>
<name>E5AKN0_MYCRK</name>
<reference evidence="1 2" key="1">
    <citation type="journal article" date="2011" name="J. Bacteriol.">
        <title>Complete genome sequence of Burkholderia rhizoxinica, an endosymbiont of Rhizopus microsporus.</title>
        <authorList>
            <person name="Lackner G."/>
            <person name="Moebius N."/>
            <person name="Partida-Martinez L."/>
            <person name="Hertweck C."/>
        </authorList>
    </citation>
    <scope>NUCLEOTIDE SEQUENCE [LARGE SCALE GENOMIC DNA]</scope>
    <source>
        <strain evidence="2">DSM 19002 / CIP 109453 / HKI 454</strain>
    </source>
</reference>
<proteinExistence type="predicted"/>
<protein>
    <submittedName>
        <fullName evidence="1">Uncharacterized protein</fullName>
    </submittedName>
</protein>